<evidence type="ECO:0000256" key="2">
    <source>
        <dbReference type="ARBA" id="ARBA00022723"/>
    </source>
</evidence>
<dbReference type="GO" id="GO:0046872">
    <property type="term" value="F:metal ion binding"/>
    <property type="evidence" value="ECO:0007669"/>
    <property type="project" value="UniProtKB-KW"/>
</dbReference>
<keyword evidence="7" id="KW-1185">Reference proteome</keyword>
<dbReference type="NCBIfam" id="TIGR01484">
    <property type="entry name" value="HAD-SF-IIB"/>
    <property type="match status" value="1"/>
</dbReference>
<comment type="caution">
    <text evidence="6">The sequence shown here is derived from an EMBL/GenBank/DDBJ whole genome shotgun (WGS) entry which is preliminary data.</text>
</comment>
<accession>A0A0N1IM34</accession>
<dbReference type="EMBL" id="LJSK01000038">
    <property type="protein sequence ID" value="KPI88842.1"/>
    <property type="molecule type" value="Genomic_DNA"/>
</dbReference>
<dbReference type="SUPFAM" id="SSF56784">
    <property type="entry name" value="HAD-like"/>
    <property type="match status" value="1"/>
</dbReference>
<dbReference type="CDD" id="cd07516">
    <property type="entry name" value="HAD_Pase"/>
    <property type="match status" value="1"/>
</dbReference>
<dbReference type="PANTHER" id="PTHR47267:SF5">
    <property type="entry name" value="DEHALOGENASE-LIKE HYDROLASE, PUTATIVE-RELATED"/>
    <property type="match status" value="1"/>
</dbReference>
<comment type="similarity">
    <text evidence="5">Belongs to the HAD-like hydrolase superfamily. Cof family.</text>
</comment>
<dbReference type="VEuPathDB" id="TriTrypDB:Lsey_0038_0130"/>
<keyword evidence="2" id="KW-0479">Metal-binding</keyword>
<dbReference type="Gene3D" id="3.30.1240.10">
    <property type="match status" value="1"/>
</dbReference>
<organism evidence="6 7">
    <name type="scientific">Leptomonas seymouri</name>
    <dbReference type="NCBI Taxonomy" id="5684"/>
    <lineage>
        <taxon>Eukaryota</taxon>
        <taxon>Discoba</taxon>
        <taxon>Euglenozoa</taxon>
        <taxon>Kinetoplastea</taxon>
        <taxon>Metakinetoplastina</taxon>
        <taxon>Trypanosomatida</taxon>
        <taxon>Trypanosomatidae</taxon>
        <taxon>Leishmaniinae</taxon>
        <taxon>Leptomonas</taxon>
    </lineage>
</organism>
<dbReference type="NCBIfam" id="TIGR00099">
    <property type="entry name" value="Cof-subfamily"/>
    <property type="match status" value="1"/>
</dbReference>
<dbReference type="GO" id="GO:0016787">
    <property type="term" value="F:hydrolase activity"/>
    <property type="evidence" value="ECO:0007669"/>
    <property type="project" value="UniProtKB-KW"/>
</dbReference>
<dbReference type="InterPro" id="IPR023214">
    <property type="entry name" value="HAD_sf"/>
</dbReference>
<reference evidence="6 7" key="1">
    <citation type="journal article" date="2015" name="PLoS Pathog.">
        <title>Leptomonas seymouri: Adaptations to the Dixenous Life Cycle Analyzed by Genome Sequencing, Transcriptome Profiling and Co-infection with Leishmania donovani.</title>
        <authorList>
            <person name="Kraeva N."/>
            <person name="Butenko A."/>
            <person name="Hlavacova J."/>
            <person name="Kostygov A."/>
            <person name="Myskova J."/>
            <person name="Grybchuk D."/>
            <person name="Lestinova T."/>
            <person name="Votypka J."/>
            <person name="Volf P."/>
            <person name="Opperdoes F."/>
            <person name="Flegontov P."/>
            <person name="Lukes J."/>
            <person name="Yurchenko V."/>
        </authorList>
    </citation>
    <scope>NUCLEOTIDE SEQUENCE [LARGE SCALE GENOMIC DNA]</scope>
    <source>
        <strain evidence="6 7">ATCC 30220</strain>
    </source>
</reference>
<dbReference type="SFLD" id="SFLDS00003">
    <property type="entry name" value="Haloacid_Dehalogenase"/>
    <property type="match status" value="1"/>
</dbReference>
<keyword evidence="4" id="KW-0460">Magnesium</keyword>
<dbReference type="Gene3D" id="3.40.50.1000">
    <property type="entry name" value="HAD superfamily/HAD-like"/>
    <property type="match status" value="1"/>
</dbReference>
<dbReference type="Pfam" id="PF08282">
    <property type="entry name" value="Hydrolase_3"/>
    <property type="match status" value="1"/>
</dbReference>
<evidence type="ECO:0000313" key="6">
    <source>
        <dbReference type="EMBL" id="KPI88842.1"/>
    </source>
</evidence>
<dbReference type="OMA" id="QVIFQAM"/>
<dbReference type="AlphaFoldDB" id="A0A0N1IM34"/>
<evidence type="ECO:0000256" key="1">
    <source>
        <dbReference type="ARBA" id="ARBA00001946"/>
    </source>
</evidence>
<dbReference type="InterPro" id="IPR000150">
    <property type="entry name" value="Cof"/>
</dbReference>
<keyword evidence="3 6" id="KW-0378">Hydrolase</keyword>
<evidence type="ECO:0000313" key="7">
    <source>
        <dbReference type="Proteomes" id="UP000038009"/>
    </source>
</evidence>
<dbReference type="SFLD" id="SFLDG01140">
    <property type="entry name" value="C2.B:_Phosphomannomutase_and_P"/>
    <property type="match status" value="1"/>
</dbReference>
<dbReference type="OrthoDB" id="27226at2759"/>
<name>A0A0N1IM34_LEPSE</name>
<dbReference type="PANTHER" id="PTHR47267">
    <property type="match status" value="1"/>
</dbReference>
<dbReference type="PROSITE" id="PS01228">
    <property type="entry name" value="COF_1"/>
    <property type="match status" value="1"/>
</dbReference>
<dbReference type="InterPro" id="IPR036412">
    <property type="entry name" value="HAD-like_sf"/>
</dbReference>
<sequence>MPIKAVVADMDGTLLNSNHRISEYTANVLRGLKEKGIHLIVATGRPYPDVFKTIHKCQLEPDFIITSNGGRIHDGNFKLVREHNIQPDLVEKMVQLRGLLGENNGEAEKKFVTNIYREAEWLTDKLVPQAQAAFNEEFPCQVLGDKLFELRSDDLKGVHEVWFLGHHEELLRLQAFITRTFSSELCCTFSLPYLIDCVPAGVTKGNGVREVAEVLNMKLEDVACFGDGMNDESMLKIAGKAYIMENGQQELKDAVPHGEVIGSNTDDGVAKKLEELFFSH</sequence>
<comment type="cofactor">
    <cofactor evidence="1">
        <name>Mg(2+)</name>
        <dbReference type="ChEBI" id="CHEBI:18420"/>
    </cofactor>
</comment>
<evidence type="ECO:0000256" key="4">
    <source>
        <dbReference type="ARBA" id="ARBA00022842"/>
    </source>
</evidence>
<gene>
    <name evidence="6" type="ORF">ABL78_2036</name>
</gene>
<dbReference type="InterPro" id="IPR006379">
    <property type="entry name" value="HAD-SF_hydro_IIB"/>
</dbReference>
<dbReference type="Proteomes" id="UP000038009">
    <property type="component" value="Unassembled WGS sequence"/>
</dbReference>
<evidence type="ECO:0000256" key="3">
    <source>
        <dbReference type="ARBA" id="ARBA00022801"/>
    </source>
</evidence>
<proteinExistence type="inferred from homology"/>
<protein>
    <submittedName>
        <fullName evidence="6">Putative haloacid dehalogenase-like hydrolase</fullName>
    </submittedName>
</protein>
<evidence type="ECO:0000256" key="5">
    <source>
        <dbReference type="ARBA" id="ARBA00034778"/>
    </source>
</evidence>